<evidence type="ECO:0000313" key="2">
    <source>
        <dbReference type="Proteomes" id="UP001209854"/>
    </source>
</evidence>
<proteinExistence type="predicted"/>
<dbReference type="Proteomes" id="UP001209854">
    <property type="component" value="Unassembled WGS sequence"/>
</dbReference>
<protein>
    <submittedName>
        <fullName evidence="1">Uncharacterized protein</fullName>
    </submittedName>
</protein>
<comment type="caution">
    <text evidence="1">The sequence shown here is derived from an EMBL/GenBank/DDBJ whole genome shotgun (WGS) entry which is preliminary data.</text>
</comment>
<gene>
    <name evidence="1" type="ORF">NX722_26585</name>
</gene>
<sequence>MINNEPITIAGEYDKDFLMHFTHLLTFEMSKVSSPLVDEERLEFRRERINDCMILDLPRLKYYVDGELVSVPGDTEKSLLNLQKLLLKNHCIWFIQYLEELSSILHQGIMRSIYEAKKLTANPSWHHKDNLNIELLTHASGSNGVAFCILPEKKIVIAVASRISNILMGGGVMVVTDSSKSRFETSIFINFLPVPASNNYGSKLIAQRSETEKMGYSMHLYPL</sequence>
<name>A0ABT3N3C1_9GAMM</name>
<accession>A0ABT3N3C1</accession>
<evidence type="ECO:0000313" key="1">
    <source>
        <dbReference type="EMBL" id="MCW7556130.1"/>
    </source>
</evidence>
<organism evidence="1 2">
    <name type="scientific">Endozoicomonas gorgoniicola</name>
    <dbReference type="NCBI Taxonomy" id="1234144"/>
    <lineage>
        <taxon>Bacteria</taxon>
        <taxon>Pseudomonadati</taxon>
        <taxon>Pseudomonadota</taxon>
        <taxon>Gammaproteobacteria</taxon>
        <taxon>Oceanospirillales</taxon>
        <taxon>Endozoicomonadaceae</taxon>
        <taxon>Endozoicomonas</taxon>
    </lineage>
</organism>
<keyword evidence="2" id="KW-1185">Reference proteome</keyword>
<reference evidence="1 2" key="1">
    <citation type="submission" date="2022-10" db="EMBL/GenBank/DDBJ databases">
        <title>High-quality genome sequences of two octocoral-associated bacteria, Endozoicomonas euniceicola EF212 and Endozoicomonas gorgoniicola PS125.</title>
        <authorList>
            <person name="Chiou Y.-J."/>
            <person name="Chen Y.-H."/>
        </authorList>
    </citation>
    <scope>NUCLEOTIDE SEQUENCE [LARGE SCALE GENOMIC DNA]</scope>
    <source>
        <strain evidence="1 2">PS125</strain>
    </source>
</reference>
<dbReference type="RefSeq" id="WP_262565844.1">
    <property type="nucleotide sequence ID" value="NZ_JAPFCC010000001.1"/>
</dbReference>
<dbReference type="EMBL" id="JAPFCC010000001">
    <property type="protein sequence ID" value="MCW7556130.1"/>
    <property type="molecule type" value="Genomic_DNA"/>
</dbReference>